<sequence length="247" mass="26126">MTTTSEQLQQVCARIEKACTVAGRDPATVRLLAVSKTFGPEVVREAVAAGQRAFGENYVQEGLDKIATLIDLRSQLEWHCIGPLQSNKTRPVAEQFDWVHTVDRLKIAQRLSQQRPAALPPLQVCLQVNIDGGPNKSGVAPDEALALAREMAALPQIMLRGLMAIPEPQPDAAAERAVFGRVAALAARLRDALGLPLDTLSMGMSADLESAIAAGSTMVRVGTAIFGGRARASGTALAPICGQITGI</sequence>
<dbReference type="PIRSF" id="PIRSF004848">
    <property type="entry name" value="YBL036c_PLPDEIII"/>
    <property type="match status" value="1"/>
</dbReference>
<dbReference type="SUPFAM" id="SSF51419">
    <property type="entry name" value="PLP-binding barrel"/>
    <property type="match status" value="1"/>
</dbReference>
<name>A0A370FRY0_9BURK</name>
<feature type="modified residue" description="N6-(pyridoxal phosphate)lysine" evidence="2 3">
    <location>
        <position position="36"/>
    </location>
</feature>
<evidence type="ECO:0000256" key="1">
    <source>
        <dbReference type="ARBA" id="ARBA00022898"/>
    </source>
</evidence>
<dbReference type="InterPro" id="IPR011078">
    <property type="entry name" value="PyrdxlP_homeostasis"/>
</dbReference>
<organism evidence="6 7">
    <name type="scientific">Pseudacidovorax intermedius</name>
    <dbReference type="NCBI Taxonomy" id="433924"/>
    <lineage>
        <taxon>Bacteria</taxon>
        <taxon>Pseudomonadati</taxon>
        <taxon>Pseudomonadota</taxon>
        <taxon>Betaproteobacteria</taxon>
        <taxon>Burkholderiales</taxon>
        <taxon>Comamonadaceae</taxon>
        <taxon>Pseudacidovorax</taxon>
    </lineage>
</organism>
<dbReference type="RefSeq" id="WP_052383640.1">
    <property type="nucleotide sequence ID" value="NZ_QQAV01000001.1"/>
</dbReference>
<evidence type="ECO:0000313" key="7">
    <source>
        <dbReference type="Proteomes" id="UP000255265"/>
    </source>
</evidence>
<dbReference type="GO" id="GO:0030170">
    <property type="term" value="F:pyridoxal phosphate binding"/>
    <property type="evidence" value="ECO:0007669"/>
    <property type="project" value="UniProtKB-UniRule"/>
</dbReference>
<gene>
    <name evidence="6" type="ORF">DFR41_101273</name>
</gene>
<dbReference type="HAMAP" id="MF_02087">
    <property type="entry name" value="PLP_homeostasis"/>
    <property type="match status" value="1"/>
</dbReference>
<evidence type="ECO:0000256" key="4">
    <source>
        <dbReference type="RuleBase" id="RU004514"/>
    </source>
</evidence>
<proteinExistence type="inferred from homology"/>
<comment type="similarity">
    <text evidence="2 4">Belongs to the pyridoxal phosphate-binding protein YggS/PROSC family.</text>
</comment>
<protein>
    <recommendedName>
        <fullName evidence="2">Pyridoxal phosphate homeostasis protein</fullName>
        <shortName evidence="2">PLP homeostasis protein</shortName>
    </recommendedName>
</protein>
<dbReference type="EMBL" id="QQAV01000001">
    <property type="protein sequence ID" value="RDI28518.1"/>
    <property type="molecule type" value="Genomic_DNA"/>
</dbReference>
<dbReference type="PANTHER" id="PTHR10146">
    <property type="entry name" value="PROLINE SYNTHETASE CO-TRANSCRIBED BACTERIAL HOMOLOG PROTEIN"/>
    <property type="match status" value="1"/>
</dbReference>
<dbReference type="Pfam" id="PF01168">
    <property type="entry name" value="Ala_racemase_N"/>
    <property type="match status" value="1"/>
</dbReference>
<comment type="function">
    <text evidence="2">Pyridoxal 5'-phosphate (PLP)-binding protein, which is involved in PLP homeostasis.</text>
</comment>
<dbReference type="Gene3D" id="3.20.20.10">
    <property type="entry name" value="Alanine racemase"/>
    <property type="match status" value="1"/>
</dbReference>
<evidence type="ECO:0000256" key="2">
    <source>
        <dbReference type="HAMAP-Rule" id="MF_02087"/>
    </source>
</evidence>
<reference evidence="6 7" key="1">
    <citation type="submission" date="2018-07" db="EMBL/GenBank/DDBJ databases">
        <title>Genomic Encyclopedia of Type Strains, Phase IV (KMG-IV): sequencing the most valuable type-strain genomes for metagenomic binning, comparative biology and taxonomic classification.</title>
        <authorList>
            <person name="Goeker M."/>
        </authorList>
    </citation>
    <scope>NUCLEOTIDE SEQUENCE [LARGE SCALE GENOMIC DNA]</scope>
    <source>
        <strain evidence="6 7">DSM 21352</strain>
    </source>
</reference>
<feature type="domain" description="Alanine racemase N-terminal" evidence="5">
    <location>
        <begin position="15"/>
        <end position="229"/>
    </location>
</feature>
<dbReference type="InterPro" id="IPR001608">
    <property type="entry name" value="Ala_racemase_N"/>
</dbReference>
<evidence type="ECO:0000259" key="5">
    <source>
        <dbReference type="Pfam" id="PF01168"/>
    </source>
</evidence>
<accession>A0A370FRY0</accession>
<comment type="cofactor">
    <cofactor evidence="3">
        <name>pyridoxal 5'-phosphate</name>
        <dbReference type="ChEBI" id="CHEBI:597326"/>
    </cofactor>
</comment>
<keyword evidence="7" id="KW-1185">Reference proteome</keyword>
<dbReference type="Proteomes" id="UP000255265">
    <property type="component" value="Unassembled WGS sequence"/>
</dbReference>
<evidence type="ECO:0000313" key="6">
    <source>
        <dbReference type="EMBL" id="RDI28518.1"/>
    </source>
</evidence>
<dbReference type="InterPro" id="IPR029066">
    <property type="entry name" value="PLP-binding_barrel"/>
</dbReference>
<dbReference type="AlphaFoldDB" id="A0A370FRY0"/>
<dbReference type="PANTHER" id="PTHR10146:SF14">
    <property type="entry name" value="PYRIDOXAL PHOSPHATE HOMEOSTASIS PROTEIN"/>
    <property type="match status" value="1"/>
</dbReference>
<dbReference type="STRING" id="433924.NS331_02740"/>
<comment type="caution">
    <text evidence="6">The sequence shown here is derived from an EMBL/GenBank/DDBJ whole genome shotgun (WGS) entry which is preliminary data.</text>
</comment>
<evidence type="ECO:0000256" key="3">
    <source>
        <dbReference type="PIRSR" id="PIRSR004848-1"/>
    </source>
</evidence>
<keyword evidence="1 2" id="KW-0663">Pyridoxal phosphate</keyword>
<dbReference type="FunFam" id="3.20.20.10:FF:000018">
    <property type="entry name" value="Pyridoxal phosphate homeostasis protein"/>
    <property type="match status" value="1"/>
</dbReference>
<dbReference type="CDD" id="cd06824">
    <property type="entry name" value="PLPDE_III_Yggs_like"/>
    <property type="match status" value="1"/>
</dbReference>
<dbReference type="NCBIfam" id="TIGR00044">
    <property type="entry name" value="YggS family pyridoxal phosphate-dependent enzyme"/>
    <property type="match status" value="1"/>
</dbReference>
<dbReference type="OrthoDB" id="9804072at2"/>